<dbReference type="FunFam" id="3.30.740.10:FF:000003">
    <property type="entry name" value="Dynein light chain"/>
    <property type="match status" value="1"/>
</dbReference>
<evidence type="ECO:0008006" key="3">
    <source>
        <dbReference type="Google" id="ProtNLM"/>
    </source>
</evidence>
<sequence length="221" mass="24965">MIPSTLSFQHYIFCTFTDGNYTPISRSLMIKAMAAHEKQKKGFIMSIYKSATGNQSTPMPDPAMVDKKSIQRSWLLRKLKASKGVEQGGQRVMEGGGMLRGEVRVEARKSVSHIETNLASVAAFLQVKVLVTDMPEFMQVHAFKCARRTYDSLEKFSSKHVAFNMKKEFDKVYGPAWHCIVGSSFGSFVTHSTGCFLYFSLEKLYILLFKTKIQKAANYLD</sequence>
<dbReference type="Gene3D" id="3.30.740.10">
    <property type="entry name" value="Protein Inhibitor Of Neuronal Nitric Oxide Synthase"/>
    <property type="match status" value="1"/>
</dbReference>
<dbReference type="InterPro" id="IPR037177">
    <property type="entry name" value="DLC_sf"/>
</dbReference>
<comment type="caution">
    <text evidence="1">The sequence shown here is derived from an EMBL/GenBank/DDBJ whole genome shotgun (WGS) entry which is preliminary data.</text>
</comment>
<dbReference type="GO" id="GO:0045505">
    <property type="term" value="F:dynein intermediate chain binding"/>
    <property type="evidence" value="ECO:0007669"/>
    <property type="project" value="TreeGrafter"/>
</dbReference>
<dbReference type="SMART" id="SM01375">
    <property type="entry name" value="Dynein_light"/>
    <property type="match status" value="1"/>
</dbReference>
<accession>A0A922FK65</accession>
<protein>
    <recommendedName>
        <fullName evidence="3">Dynein light chain</fullName>
    </recommendedName>
</protein>
<dbReference type="PANTHER" id="PTHR11886">
    <property type="entry name" value="DYNEIN LIGHT CHAIN"/>
    <property type="match status" value="1"/>
</dbReference>
<proteinExistence type="predicted"/>
<dbReference type="AlphaFoldDB" id="A0A922FK65"/>
<dbReference type="OrthoDB" id="10033309at2759"/>
<evidence type="ECO:0000313" key="2">
    <source>
        <dbReference type="Proteomes" id="UP000811246"/>
    </source>
</evidence>
<dbReference type="InterPro" id="IPR001372">
    <property type="entry name" value="Dynein_light_chain_typ-1/2"/>
</dbReference>
<evidence type="ECO:0000313" key="1">
    <source>
        <dbReference type="EMBL" id="KAG6723901.1"/>
    </source>
</evidence>
<dbReference type="GO" id="GO:0005868">
    <property type="term" value="C:cytoplasmic dynein complex"/>
    <property type="evidence" value="ECO:0007669"/>
    <property type="project" value="TreeGrafter"/>
</dbReference>
<name>A0A922FK65_CARIL</name>
<reference evidence="1" key="1">
    <citation type="submission" date="2021-01" db="EMBL/GenBank/DDBJ databases">
        <authorList>
            <person name="Lovell J.T."/>
            <person name="Bentley N."/>
            <person name="Bhattarai G."/>
            <person name="Jenkins J.W."/>
            <person name="Sreedasyam A."/>
            <person name="Alarcon Y."/>
            <person name="Bock C."/>
            <person name="Boston L."/>
            <person name="Carlson J."/>
            <person name="Cervantes K."/>
            <person name="Clermont K."/>
            <person name="Krom N."/>
            <person name="Kubenka K."/>
            <person name="Mamidi S."/>
            <person name="Mattison C."/>
            <person name="Monteros M."/>
            <person name="Pisani C."/>
            <person name="Plott C."/>
            <person name="Rajasekar S."/>
            <person name="Rhein H.S."/>
            <person name="Rohla C."/>
            <person name="Song M."/>
            <person name="Hilaire R.S."/>
            <person name="Shu S."/>
            <person name="Wells L."/>
            <person name="Wang X."/>
            <person name="Webber J."/>
            <person name="Heerema R.J."/>
            <person name="Klein P."/>
            <person name="Conner P."/>
            <person name="Grauke L."/>
            <person name="Grimwood J."/>
            <person name="Schmutz J."/>
            <person name="Randall J.J."/>
        </authorList>
    </citation>
    <scope>NUCLEOTIDE SEQUENCE</scope>
    <source>
        <tissue evidence="1">Leaf</tissue>
    </source>
</reference>
<gene>
    <name evidence="1" type="ORF">I3842_03G230600</name>
</gene>
<dbReference type="EMBL" id="CM031827">
    <property type="protein sequence ID" value="KAG6723901.1"/>
    <property type="molecule type" value="Genomic_DNA"/>
</dbReference>
<dbReference type="GO" id="GO:0007017">
    <property type="term" value="P:microtubule-based process"/>
    <property type="evidence" value="ECO:0007669"/>
    <property type="project" value="InterPro"/>
</dbReference>
<dbReference type="Proteomes" id="UP000811246">
    <property type="component" value="Chromosome 3"/>
</dbReference>
<dbReference type="Pfam" id="PF01221">
    <property type="entry name" value="Dynein_light"/>
    <property type="match status" value="1"/>
</dbReference>
<dbReference type="PANTHER" id="PTHR11886:SF37">
    <property type="entry name" value="DYNEIN LIGHT CHAIN"/>
    <property type="match status" value="1"/>
</dbReference>
<dbReference type="SUPFAM" id="SSF54648">
    <property type="entry name" value="DLC"/>
    <property type="match status" value="1"/>
</dbReference>
<organism evidence="1 2">
    <name type="scientific">Carya illinoinensis</name>
    <name type="common">Pecan</name>
    <dbReference type="NCBI Taxonomy" id="32201"/>
    <lineage>
        <taxon>Eukaryota</taxon>
        <taxon>Viridiplantae</taxon>
        <taxon>Streptophyta</taxon>
        <taxon>Embryophyta</taxon>
        <taxon>Tracheophyta</taxon>
        <taxon>Spermatophyta</taxon>
        <taxon>Magnoliopsida</taxon>
        <taxon>eudicotyledons</taxon>
        <taxon>Gunneridae</taxon>
        <taxon>Pentapetalae</taxon>
        <taxon>rosids</taxon>
        <taxon>fabids</taxon>
        <taxon>Fagales</taxon>
        <taxon>Juglandaceae</taxon>
        <taxon>Carya</taxon>
    </lineage>
</organism>